<dbReference type="EMBL" id="MN739301">
    <property type="protein sequence ID" value="QHS97664.1"/>
    <property type="molecule type" value="Genomic_DNA"/>
</dbReference>
<reference evidence="1" key="1">
    <citation type="journal article" date="2020" name="Nature">
        <title>Giant virus diversity and host interactions through global metagenomics.</title>
        <authorList>
            <person name="Schulz F."/>
            <person name="Roux S."/>
            <person name="Paez-Espino D."/>
            <person name="Jungbluth S."/>
            <person name="Walsh D.A."/>
            <person name="Denef V.J."/>
            <person name="McMahon K.D."/>
            <person name="Konstantinidis K.T."/>
            <person name="Eloe-Fadrosh E.A."/>
            <person name="Kyrpides N.C."/>
            <person name="Woyke T."/>
        </authorList>
    </citation>
    <scope>NUCLEOTIDE SEQUENCE</scope>
    <source>
        <strain evidence="1">GVMAG-M-3300020182-33</strain>
    </source>
</reference>
<accession>A0A6C0C1L1</accession>
<sequence length="79" mass="8964">MEQCDETLYVVERALYASSRHLVGCVARSTRTRFADSIVWQYVSHFPPYGCPNGVLPEFGLHSFVFCARVSLPLAFQHV</sequence>
<organism evidence="1">
    <name type="scientific">viral metagenome</name>
    <dbReference type="NCBI Taxonomy" id="1070528"/>
    <lineage>
        <taxon>unclassified sequences</taxon>
        <taxon>metagenomes</taxon>
        <taxon>organismal metagenomes</taxon>
    </lineage>
</organism>
<protein>
    <submittedName>
        <fullName evidence="1">Uncharacterized protein</fullName>
    </submittedName>
</protein>
<evidence type="ECO:0000313" key="1">
    <source>
        <dbReference type="EMBL" id="QHS97664.1"/>
    </source>
</evidence>
<name>A0A6C0C1L1_9ZZZZ</name>
<proteinExistence type="predicted"/>
<dbReference type="AlphaFoldDB" id="A0A6C0C1L1"/>